<accession>I7KDT6</accession>
<dbReference type="HOGENOM" id="CLU_1029002_0_0_2"/>
<dbReference type="SUPFAM" id="SSF49503">
    <property type="entry name" value="Cupredoxins"/>
    <property type="match status" value="1"/>
</dbReference>
<protein>
    <submittedName>
        <fullName evidence="2">Blue (Type 1) copper domain protein</fullName>
    </submittedName>
</protein>
<evidence type="ECO:0000259" key="1">
    <source>
        <dbReference type="Pfam" id="PF13473"/>
    </source>
</evidence>
<dbReference type="InterPro" id="IPR008972">
    <property type="entry name" value="Cupredoxin"/>
</dbReference>
<name>I7KDT6_METBM</name>
<organism evidence="2 3">
    <name type="scientific">Methanoculleus bourgensis (strain ATCC 43281 / DSM 3045 / OCM 15 / MS2)</name>
    <name type="common">Methanogenium bourgense</name>
    <dbReference type="NCBI Taxonomy" id="1201294"/>
    <lineage>
        <taxon>Archaea</taxon>
        <taxon>Methanobacteriati</taxon>
        <taxon>Methanobacteriota</taxon>
        <taxon>Stenosarchaea group</taxon>
        <taxon>Methanomicrobia</taxon>
        <taxon>Methanomicrobiales</taxon>
        <taxon>Methanomicrobiaceae</taxon>
        <taxon>Methanoculleus</taxon>
    </lineage>
</organism>
<dbReference type="Pfam" id="PF13473">
    <property type="entry name" value="Cupredoxin_1"/>
    <property type="match status" value="1"/>
</dbReference>
<dbReference type="InterPro" id="IPR028096">
    <property type="entry name" value="EfeO_Cupredoxin"/>
</dbReference>
<dbReference type="STRING" id="1201294.BN140_2258"/>
<reference evidence="3" key="1">
    <citation type="journal article" date="2012" name="J. Bacteriol.">
        <title>Complete genome sequence of the hydrogenotrophic, methanogenic archaeon Methanoculleus bourgensis strain MS2T, isolated from a sewage sludge digester.</title>
        <authorList>
            <person name="Maus I."/>
            <person name="Wibberg D."/>
            <person name="Stantscheff R."/>
            <person name="Eikmeyer F.G."/>
            <person name="Seffner A."/>
            <person name="Boelter J."/>
            <person name="Szczepanowski R."/>
            <person name="Blom J."/>
            <person name="Jaenicke S."/>
            <person name="Konig H."/>
            <person name="Puhler A."/>
            <person name="Schluter A."/>
        </authorList>
    </citation>
    <scope>NUCLEOTIDE SEQUENCE [LARGE SCALE GENOMIC DNA]</scope>
    <source>
        <strain evidence="3">ATCC 43281 / DSM 3045 / OCM 15 / MS2</strain>
    </source>
</reference>
<proteinExistence type="predicted"/>
<dbReference type="Gene3D" id="2.60.40.420">
    <property type="entry name" value="Cupredoxins - blue copper proteins"/>
    <property type="match status" value="1"/>
</dbReference>
<sequence length="270" mass="28185">MLASISPPRMTRLERLLILTLVIGCVTLFSGAVAQDGYGYGTTATPTANVTPTTEANVTITSPEEGAGVPAGNVTVSVNLTNFTLVEPTGQPNAPGEGHLHYYLDAVVPTNASAPAIPETGGYVVSTNTSYTWENVTAGAHNLSVQVVNNDHTPIIPLVFDTVNVTVGGNVTGNATVVNLTAENIAFDTDTITVPAGANVTVNFDNKDDGVPHNLAVYTDSSAAEKIFVGEIITGPATTNYTFTAPSEPGTYFFRCDVHPQQMTGDLIVE</sequence>
<dbReference type="PATRIC" id="fig|1201294.9.peg.2514"/>
<dbReference type="AlphaFoldDB" id="I7KDT6"/>
<dbReference type="EMBL" id="HE964772">
    <property type="protein sequence ID" value="CCJ37181.1"/>
    <property type="molecule type" value="Genomic_DNA"/>
</dbReference>
<keyword evidence="3" id="KW-1185">Reference proteome</keyword>
<dbReference type="KEGG" id="mbg:BN140_2258"/>
<dbReference type="Proteomes" id="UP000009007">
    <property type="component" value="Chromosome I"/>
</dbReference>
<feature type="domain" description="EfeO-type cupredoxin-like" evidence="1">
    <location>
        <begin position="174"/>
        <end position="269"/>
    </location>
</feature>
<gene>
    <name evidence="2" type="ordered locus">BN140_2258</name>
</gene>
<evidence type="ECO:0000313" key="2">
    <source>
        <dbReference type="EMBL" id="CCJ37181.1"/>
    </source>
</evidence>
<evidence type="ECO:0000313" key="3">
    <source>
        <dbReference type="Proteomes" id="UP000009007"/>
    </source>
</evidence>